<dbReference type="AlphaFoldDB" id="A0A8T1X3C5"/>
<dbReference type="GO" id="GO:0016020">
    <property type="term" value="C:membrane"/>
    <property type="evidence" value="ECO:0007669"/>
    <property type="project" value="InterPro"/>
</dbReference>
<proteinExistence type="predicted"/>
<dbReference type="InterPro" id="IPR050970">
    <property type="entry name" value="Cl_channel_volt-gated"/>
</dbReference>
<dbReference type="GO" id="GO:0005247">
    <property type="term" value="F:voltage-gated chloride channel activity"/>
    <property type="evidence" value="ECO:0007669"/>
    <property type="project" value="TreeGrafter"/>
</dbReference>
<name>A0A8T1X3C5_9STRA</name>
<reference evidence="2" key="1">
    <citation type="submission" date="2021-02" db="EMBL/GenBank/DDBJ databases">
        <authorList>
            <person name="Palmer J.M."/>
        </authorList>
    </citation>
    <scope>NUCLEOTIDE SEQUENCE</scope>
    <source>
        <strain evidence="2">SCRP23</strain>
    </source>
</reference>
<keyword evidence="1" id="KW-0812">Transmembrane</keyword>
<feature type="transmembrane region" description="Helical" evidence="1">
    <location>
        <begin position="12"/>
        <end position="32"/>
    </location>
</feature>
<protein>
    <submittedName>
        <fullName evidence="2">Dipeptidyl peptidase 2</fullName>
    </submittedName>
</protein>
<sequence length="156" mass="16657">MSGSDSPYVEATVWSVFTIVVALASIAWTAAFDPGAAGSGIPEMKSIISYEHRKDASRCLRARTLISKIGGLTLALGSGVSVGKEGPFVHTSSIIAHRLMKHTRCFRRIYDSDMIRRHIYGAACAVGVTSTFRAPIGGTLFAIEVTSMIFMVSVGT</sequence>
<gene>
    <name evidence="2" type="primary">CLH-4_7</name>
    <name evidence="2" type="ORF">PHYBOEH_011493</name>
</gene>
<dbReference type="Proteomes" id="UP000693981">
    <property type="component" value="Unassembled WGS sequence"/>
</dbReference>
<dbReference type="PANTHER" id="PTHR45720">
    <property type="entry name" value="CHLORIDE CHANNEL PROTEIN 2"/>
    <property type="match status" value="1"/>
</dbReference>
<dbReference type="EMBL" id="JAGDFL010000088">
    <property type="protein sequence ID" value="KAG7398170.1"/>
    <property type="molecule type" value="Genomic_DNA"/>
</dbReference>
<dbReference type="Pfam" id="PF00654">
    <property type="entry name" value="Voltage_CLC"/>
    <property type="match status" value="1"/>
</dbReference>
<evidence type="ECO:0000313" key="2">
    <source>
        <dbReference type="EMBL" id="KAG7398170.1"/>
    </source>
</evidence>
<dbReference type="InterPro" id="IPR001807">
    <property type="entry name" value="ClC"/>
</dbReference>
<keyword evidence="3" id="KW-1185">Reference proteome</keyword>
<evidence type="ECO:0000313" key="3">
    <source>
        <dbReference type="Proteomes" id="UP000693981"/>
    </source>
</evidence>
<accession>A0A8T1X3C5</accession>
<organism evidence="2 3">
    <name type="scientific">Phytophthora boehmeriae</name>
    <dbReference type="NCBI Taxonomy" id="109152"/>
    <lineage>
        <taxon>Eukaryota</taxon>
        <taxon>Sar</taxon>
        <taxon>Stramenopiles</taxon>
        <taxon>Oomycota</taxon>
        <taxon>Peronosporomycetes</taxon>
        <taxon>Peronosporales</taxon>
        <taxon>Peronosporaceae</taxon>
        <taxon>Phytophthora</taxon>
    </lineage>
</organism>
<evidence type="ECO:0000256" key="1">
    <source>
        <dbReference type="SAM" id="Phobius"/>
    </source>
</evidence>
<dbReference type="OrthoDB" id="4564at2759"/>
<keyword evidence="1" id="KW-0472">Membrane</keyword>
<comment type="caution">
    <text evidence="2">The sequence shown here is derived from an EMBL/GenBank/DDBJ whole genome shotgun (WGS) entry which is preliminary data.</text>
</comment>
<dbReference type="PANTHER" id="PTHR45720:SF10">
    <property type="entry name" value="CHLORIDE CHANNEL PROTEIN 2"/>
    <property type="match status" value="1"/>
</dbReference>
<keyword evidence="1" id="KW-1133">Transmembrane helix</keyword>